<evidence type="ECO:0000313" key="2">
    <source>
        <dbReference type="EMBL" id="NMM61585.1"/>
    </source>
</evidence>
<proteinExistence type="predicted"/>
<dbReference type="Gene3D" id="3.30.200.20">
    <property type="entry name" value="Phosphorylase Kinase, domain 1"/>
    <property type="match status" value="1"/>
</dbReference>
<dbReference type="RefSeq" id="WP_169296194.1">
    <property type="nucleotide sequence ID" value="NZ_JABBNI010000006.1"/>
</dbReference>
<comment type="caution">
    <text evidence="2">The sequence shown here is derived from an EMBL/GenBank/DDBJ whole genome shotgun (WGS) entry which is preliminary data.</text>
</comment>
<dbReference type="InterPro" id="IPR014255">
    <property type="entry name" value="Spore_coat_CotS"/>
</dbReference>
<reference evidence="2 3" key="1">
    <citation type="submission" date="2020-06" db="EMBL/GenBank/DDBJ databases">
        <title>Complete Genome Sequence of Clostridium muelleri sp. nov. P21T, an Acid-Alcohol Producing Acetogen Isolated from Old Hay.</title>
        <authorList>
            <person name="Duncan K.E."/>
            <person name="Tanner R.S."/>
        </authorList>
    </citation>
    <scope>NUCLEOTIDE SEQUENCE [LARGE SCALE GENOMIC DNA]</scope>
    <source>
        <strain evidence="2 3">P21</strain>
    </source>
</reference>
<dbReference type="SUPFAM" id="SSF56112">
    <property type="entry name" value="Protein kinase-like (PK-like)"/>
    <property type="match status" value="1"/>
</dbReference>
<keyword evidence="2" id="KW-0167">Capsid protein</keyword>
<dbReference type="Proteomes" id="UP000537131">
    <property type="component" value="Unassembled WGS sequence"/>
</dbReference>
<dbReference type="PANTHER" id="PTHR39179">
    <property type="entry name" value="SPORE COAT PROTEIN I"/>
    <property type="match status" value="1"/>
</dbReference>
<evidence type="ECO:0000259" key="1">
    <source>
        <dbReference type="Pfam" id="PF01636"/>
    </source>
</evidence>
<dbReference type="InterPro" id="IPR002575">
    <property type="entry name" value="Aminoglycoside_PTrfase"/>
</dbReference>
<feature type="domain" description="Aminoglycoside phosphotransferase" evidence="1">
    <location>
        <begin position="183"/>
        <end position="249"/>
    </location>
</feature>
<evidence type="ECO:0000313" key="3">
    <source>
        <dbReference type="Proteomes" id="UP000537131"/>
    </source>
</evidence>
<accession>A0A7Y0EFN5</accession>
<protein>
    <submittedName>
        <fullName evidence="2">CotS family spore coat protein</fullName>
    </submittedName>
</protein>
<organism evidence="2 3">
    <name type="scientific">Clostridium muellerianum</name>
    <dbReference type="NCBI Taxonomy" id="2716538"/>
    <lineage>
        <taxon>Bacteria</taxon>
        <taxon>Bacillati</taxon>
        <taxon>Bacillota</taxon>
        <taxon>Clostridia</taxon>
        <taxon>Eubacteriales</taxon>
        <taxon>Clostridiaceae</taxon>
        <taxon>Clostridium</taxon>
    </lineage>
</organism>
<gene>
    <name evidence="2" type="ORF">HBE96_02515</name>
</gene>
<dbReference type="InterPro" id="IPR011009">
    <property type="entry name" value="Kinase-like_dom_sf"/>
</dbReference>
<dbReference type="GO" id="GO:0042601">
    <property type="term" value="C:endospore-forming forespore"/>
    <property type="evidence" value="ECO:0007669"/>
    <property type="project" value="TreeGrafter"/>
</dbReference>
<dbReference type="AlphaFoldDB" id="A0A7Y0EFN5"/>
<dbReference type="InterPro" id="IPR047175">
    <property type="entry name" value="CotS-like"/>
</dbReference>
<keyword evidence="3" id="KW-1185">Reference proteome</keyword>
<keyword evidence="2" id="KW-0946">Virion</keyword>
<dbReference type="NCBIfam" id="TIGR02906">
    <property type="entry name" value="spore_CotS"/>
    <property type="match status" value="1"/>
</dbReference>
<dbReference type="EMBL" id="JABBNI010000006">
    <property type="protein sequence ID" value="NMM61585.1"/>
    <property type="molecule type" value="Genomic_DNA"/>
</dbReference>
<sequence>MDLCRIKELVEENYKLNVELIEKIKSIYKIKTKNKNYCLKFIKYDFGHFLFIISAIKHLQNNKFEYIPEIILTSKQKDHVNFQNEYAYLTPWIDSRQLNYNNHQDILLASYKLAELHKKSSGFEVTPGMNPRIGWFKWIKVFETRKNEIFSFKKIIDNNQNPTEFDYVYLNVMKEELERAERAIKNLIETRYVESMGEQILNKGFCHHDFANHNLLMSKDSKLNIIDFDYCILDSHLHDLSSLLLRCMKYGKWNMDTALDIIDAYNSVNEVKSDNIPIMASFMEFPQDYWQTGIQYYWEKQHWGEEFFLNKLKRIETDRQQKQEFIDEFRFKKYD</sequence>
<name>A0A7Y0EFN5_9CLOT</name>
<dbReference type="Pfam" id="PF01636">
    <property type="entry name" value="APH"/>
    <property type="match status" value="1"/>
</dbReference>
<dbReference type="PANTHER" id="PTHR39179:SF1">
    <property type="entry name" value="SPORE COAT PROTEIN I"/>
    <property type="match status" value="1"/>
</dbReference>
<dbReference type="Gene3D" id="3.90.1200.10">
    <property type="match status" value="1"/>
</dbReference>